<keyword evidence="2" id="KW-0378">Hydrolase</keyword>
<dbReference type="SMART" id="SM00849">
    <property type="entry name" value="Lactamase_B"/>
    <property type="match status" value="1"/>
</dbReference>
<dbReference type="Pfam" id="PF00753">
    <property type="entry name" value="Lactamase_B"/>
    <property type="match status" value="1"/>
</dbReference>
<proteinExistence type="predicted"/>
<reference evidence="2 3" key="1">
    <citation type="submission" date="2020-08" db="EMBL/GenBank/DDBJ databases">
        <title>Sequencing the genomes of 1000 actinobacteria strains.</title>
        <authorList>
            <person name="Klenk H.-P."/>
        </authorList>
    </citation>
    <scope>NUCLEOTIDE SEQUENCE [LARGE SCALE GENOMIC DNA]</scope>
    <source>
        <strain evidence="2 3">DSM 12511</strain>
    </source>
</reference>
<dbReference type="PANTHER" id="PTHR42951">
    <property type="entry name" value="METALLO-BETA-LACTAMASE DOMAIN-CONTAINING"/>
    <property type="match status" value="1"/>
</dbReference>
<accession>A0A7X0FRJ8</accession>
<dbReference type="RefSeq" id="WP_184750949.1">
    <property type="nucleotide sequence ID" value="NZ_BAAAJR010000005.1"/>
</dbReference>
<keyword evidence="3" id="KW-1185">Reference proteome</keyword>
<protein>
    <submittedName>
        <fullName evidence="2">Glyoxylase-like metal-dependent hydrolase (Beta-lactamase superfamily II)</fullName>
    </submittedName>
</protein>
<dbReference type="Proteomes" id="UP000537775">
    <property type="component" value="Unassembled WGS sequence"/>
</dbReference>
<sequence>MTDLPVASPWFRVTPIDGTITRIEEPCADPWVSANSWHVRGSEFDVVFDTGLGVQSLRDELVSRFGREPVAILSHAHLDHMGSAHEFAECWAHEREPTEETGRGTLSGSRLLQILGTEAIGEDGPAEVMLTALPHEGYDIDGYELRPVRPTRRLRDGDRIDLGERTLTVLHLPGHTPGSIGLHDEGSRILFTGDVVYEPIEDLLDDLGGSDVGQYRASMRRLAGLDVDIVHPGHGESFSGERLRELVAEYLR</sequence>
<comment type="caution">
    <text evidence="2">The sequence shown here is derived from an EMBL/GenBank/DDBJ whole genome shotgun (WGS) entry which is preliminary data.</text>
</comment>
<name>A0A7X0FRJ8_9MICO</name>
<dbReference type="EMBL" id="JACHML010000001">
    <property type="protein sequence ID" value="MBB6391822.1"/>
    <property type="molecule type" value="Genomic_DNA"/>
</dbReference>
<dbReference type="SUPFAM" id="SSF56281">
    <property type="entry name" value="Metallo-hydrolase/oxidoreductase"/>
    <property type="match status" value="1"/>
</dbReference>
<dbReference type="PANTHER" id="PTHR42951:SF4">
    <property type="entry name" value="ACYL-COENZYME A THIOESTERASE MBLAC2"/>
    <property type="match status" value="1"/>
</dbReference>
<organism evidence="2 3">
    <name type="scientific">Microbacterium thalassium</name>
    <dbReference type="NCBI Taxonomy" id="362649"/>
    <lineage>
        <taxon>Bacteria</taxon>
        <taxon>Bacillati</taxon>
        <taxon>Actinomycetota</taxon>
        <taxon>Actinomycetes</taxon>
        <taxon>Micrococcales</taxon>
        <taxon>Microbacteriaceae</taxon>
        <taxon>Microbacterium</taxon>
    </lineage>
</organism>
<dbReference type="InterPro" id="IPR036866">
    <property type="entry name" value="RibonucZ/Hydroxyglut_hydro"/>
</dbReference>
<dbReference type="AlphaFoldDB" id="A0A7X0FRJ8"/>
<evidence type="ECO:0000313" key="2">
    <source>
        <dbReference type="EMBL" id="MBB6391822.1"/>
    </source>
</evidence>
<gene>
    <name evidence="2" type="ORF">HD594_002135</name>
</gene>
<evidence type="ECO:0000313" key="3">
    <source>
        <dbReference type="Proteomes" id="UP000537775"/>
    </source>
</evidence>
<dbReference type="InterPro" id="IPR001279">
    <property type="entry name" value="Metallo-B-lactamas"/>
</dbReference>
<dbReference type="Gene3D" id="3.60.15.10">
    <property type="entry name" value="Ribonuclease Z/Hydroxyacylglutathione hydrolase-like"/>
    <property type="match status" value="1"/>
</dbReference>
<dbReference type="InterPro" id="IPR050855">
    <property type="entry name" value="NDM-1-like"/>
</dbReference>
<feature type="domain" description="Metallo-beta-lactamase" evidence="1">
    <location>
        <begin position="33"/>
        <end position="234"/>
    </location>
</feature>
<dbReference type="GO" id="GO:0016787">
    <property type="term" value="F:hydrolase activity"/>
    <property type="evidence" value="ECO:0007669"/>
    <property type="project" value="UniProtKB-KW"/>
</dbReference>
<evidence type="ECO:0000259" key="1">
    <source>
        <dbReference type="SMART" id="SM00849"/>
    </source>
</evidence>